<dbReference type="STRING" id="1120980.GCA_000745955_00808"/>
<dbReference type="PANTHER" id="PTHR35862">
    <property type="entry name" value="FELS-2 PROPHAGE PROTEIN"/>
    <property type="match status" value="1"/>
</dbReference>
<gene>
    <name evidence="4" type="ORF">NCTC10283_01695</name>
</gene>
<keyword evidence="5" id="KW-1185">Reference proteome</keyword>
<feature type="domain" description="Baseplate J-like C-terminal" evidence="3">
    <location>
        <begin position="289"/>
        <end position="369"/>
    </location>
</feature>
<feature type="domain" description="Baseplate protein J-like barrel" evidence="1">
    <location>
        <begin position="98"/>
        <end position="184"/>
    </location>
</feature>
<dbReference type="EMBL" id="UFSO01000003">
    <property type="protein sequence ID" value="SSY80141.1"/>
    <property type="molecule type" value="Genomic_DNA"/>
</dbReference>
<evidence type="ECO:0000259" key="3">
    <source>
        <dbReference type="Pfam" id="PF26079"/>
    </source>
</evidence>
<dbReference type="Pfam" id="PF26079">
    <property type="entry name" value="Baseplate_J_C"/>
    <property type="match status" value="1"/>
</dbReference>
<accession>A0A376BTH5</accession>
<dbReference type="Proteomes" id="UP000254209">
    <property type="component" value="Unassembled WGS sequence"/>
</dbReference>
<evidence type="ECO:0000259" key="1">
    <source>
        <dbReference type="Pfam" id="PF04865"/>
    </source>
</evidence>
<feature type="domain" description="Baseplate J-like central" evidence="2">
    <location>
        <begin position="206"/>
        <end position="283"/>
    </location>
</feature>
<dbReference type="OrthoDB" id="9793802at2"/>
<reference evidence="4 5" key="1">
    <citation type="submission" date="2018-06" db="EMBL/GenBank/DDBJ databases">
        <authorList>
            <consortium name="Pathogen Informatics"/>
            <person name="Doyle S."/>
        </authorList>
    </citation>
    <scope>NUCLEOTIDE SEQUENCE [LARGE SCALE GENOMIC DNA]</scope>
    <source>
        <strain evidence="4 5">NCTC10283</strain>
    </source>
</reference>
<organism evidence="4 5">
    <name type="scientific">Alysiella crassa</name>
    <dbReference type="NCBI Taxonomy" id="153491"/>
    <lineage>
        <taxon>Bacteria</taxon>
        <taxon>Pseudomonadati</taxon>
        <taxon>Pseudomonadota</taxon>
        <taxon>Betaproteobacteria</taxon>
        <taxon>Neisseriales</taxon>
        <taxon>Neisseriaceae</taxon>
        <taxon>Alysiella</taxon>
    </lineage>
</organism>
<dbReference type="Pfam" id="PF26078">
    <property type="entry name" value="Baseplate_J_M"/>
    <property type="match status" value="1"/>
</dbReference>
<name>A0A376BTH5_9NEIS</name>
<dbReference type="InterPro" id="IPR058530">
    <property type="entry name" value="Baseplate_J-like_C"/>
</dbReference>
<evidence type="ECO:0000259" key="2">
    <source>
        <dbReference type="Pfam" id="PF26078"/>
    </source>
</evidence>
<dbReference type="PANTHER" id="PTHR35862:SF1">
    <property type="entry name" value="FELS-2 PROPHAGE PROTEIN"/>
    <property type="match status" value="1"/>
</dbReference>
<dbReference type="InterPro" id="IPR058531">
    <property type="entry name" value="Baseplate_J_M"/>
</dbReference>
<sequence length="378" mass="41216">MNMKDLQRENVKIVDDNPEKILSEMIADYEQRTGKTLQPAHIERLLINTFAYRTTLTHQQINEAYRQQHVRFATGLMLDLCGDDVNTPRLEASAARCTLRFSATEFVGEVNIPMGTQVSVGDVVFATIEQGQLSPNRPQMDLQAACLETGLRGNGWAVGQINTLITSLTGARMTAHNISVPTGGAEVESDDAYRERVLLAPESFSVAGSVGAYQYWARAVSPAICDVHVANALDNLGNAIGGTVAVTVLTKTGLPERELLAQVQTELSGEKKRPLCDTVSVRAPETVDYALNAELVLFTGANALEVKAAAESAWAKYESQRREKLGGDIVPLDIQKVLQVAGVYNVILNAPTLRIIQPNQWARCTSVRILIKAEQQDG</sequence>
<dbReference type="PIRSF" id="PIRSF020481">
    <property type="entry name" value="BAP"/>
    <property type="match status" value="1"/>
</dbReference>
<dbReference type="Pfam" id="PF04865">
    <property type="entry name" value="Baseplate_J"/>
    <property type="match status" value="1"/>
</dbReference>
<dbReference type="AlphaFoldDB" id="A0A376BTH5"/>
<proteinExistence type="predicted"/>
<evidence type="ECO:0000313" key="5">
    <source>
        <dbReference type="Proteomes" id="UP000254209"/>
    </source>
</evidence>
<dbReference type="InterPro" id="IPR014507">
    <property type="entry name" value="Baseplate_assembly_J_pred"/>
</dbReference>
<dbReference type="RefSeq" id="WP_034291852.1">
    <property type="nucleotide sequence ID" value="NZ_CP091519.2"/>
</dbReference>
<dbReference type="InterPro" id="IPR006949">
    <property type="entry name" value="Barrel_Baseplate_J-like"/>
</dbReference>
<evidence type="ECO:0000313" key="4">
    <source>
        <dbReference type="EMBL" id="SSY80141.1"/>
    </source>
</evidence>
<dbReference type="InterPro" id="IPR052726">
    <property type="entry name" value="Phage_Baseplate_Hub"/>
</dbReference>
<protein>
    <submittedName>
        <fullName evidence="4">Uncharacterized homolog of phage Mu protein gp47</fullName>
    </submittedName>
</protein>